<keyword evidence="1" id="KW-0472">Membrane</keyword>
<protein>
    <submittedName>
        <fullName evidence="2">Oxidoreductase</fullName>
    </submittedName>
</protein>
<evidence type="ECO:0000313" key="2">
    <source>
        <dbReference type="EMBL" id="GAA1408372.1"/>
    </source>
</evidence>
<reference evidence="2 3" key="1">
    <citation type="journal article" date="2019" name="Int. J. Syst. Evol. Microbiol.">
        <title>The Global Catalogue of Microorganisms (GCM) 10K type strain sequencing project: providing services to taxonomists for standard genome sequencing and annotation.</title>
        <authorList>
            <consortium name="The Broad Institute Genomics Platform"/>
            <consortium name="The Broad Institute Genome Sequencing Center for Infectious Disease"/>
            <person name="Wu L."/>
            <person name="Ma J."/>
        </authorList>
    </citation>
    <scope>NUCLEOTIDE SEQUENCE [LARGE SCALE GENOMIC DNA]</scope>
    <source>
        <strain evidence="2 3">JCM 12393</strain>
    </source>
</reference>
<organism evidence="2 3">
    <name type="scientific">Kitasatospora putterlickiae</name>
    <dbReference type="NCBI Taxonomy" id="221725"/>
    <lineage>
        <taxon>Bacteria</taxon>
        <taxon>Bacillati</taxon>
        <taxon>Actinomycetota</taxon>
        <taxon>Actinomycetes</taxon>
        <taxon>Kitasatosporales</taxon>
        <taxon>Streptomycetaceae</taxon>
        <taxon>Kitasatospora</taxon>
    </lineage>
</organism>
<sequence length="507" mass="54091">MLTYQDLTGPEQRVWDACATGATVDLRTGGDPAEDDPTGGAAWGDERTVRAEAIATALLGADGPVGPVRVLHLIGARVTGRLDLRGLTAAGELRLEGCHFEEQVVLRDATLRSTSLSGCRIPGLDGWLLKVDGNLFFEQSVLDGRLTLTRAHITGELRLSGARLTATELLDVGEPDPARAPGVWALWAGGLVMDGGCFARKGFHARGGLRLVGARFNGGLFMERARIDNPGGDALTGDDLSASTLVLAGGFTAVGSIRLPGAAIRSRLSLDTAVLDGSGAVALDGKRLTAGDLQLTPAATPDGAVDLQDAQTAVLHDNARSWPADTRLDGFAYTSLQSDAAAPEPVAHRLAWLASLPGYSPQPYEQLAAWYRKIGHDDDARRVLLEKQRRRRRTLGLPGRLWGRLLDATVGYGYRPWQAVLWLGGLALLGTLVFRHGAPLQVKPGEGIPFNPLVYTLDLLIPIGGLGQRTAWYWTGARQWFGYSLTALGWLLTTAVLAGISRTLNRA</sequence>
<gene>
    <name evidence="2" type="ORF">GCM10009639_58030</name>
</gene>
<feature type="transmembrane region" description="Helical" evidence="1">
    <location>
        <begin position="480"/>
        <end position="500"/>
    </location>
</feature>
<accession>A0ABN1YGU5</accession>
<dbReference type="EMBL" id="BAAAKJ010000340">
    <property type="protein sequence ID" value="GAA1408372.1"/>
    <property type="molecule type" value="Genomic_DNA"/>
</dbReference>
<evidence type="ECO:0000256" key="1">
    <source>
        <dbReference type="SAM" id="Phobius"/>
    </source>
</evidence>
<keyword evidence="3" id="KW-1185">Reference proteome</keyword>
<keyword evidence="1" id="KW-1133">Transmembrane helix</keyword>
<name>A0ABN1YGU5_9ACTN</name>
<dbReference type="RefSeq" id="WP_344342707.1">
    <property type="nucleotide sequence ID" value="NZ_BAAAKJ010000340.1"/>
</dbReference>
<dbReference type="Proteomes" id="UP001499863">
    <property type="component" value="Unassembled WGS sequence"/>
</dbReference>
<keyword evidence="1" id="KW-0812">Transmembrane</keyword>
<evidence type="ECO:0000313" key="3">
    <source>
        <dbReference type="Proteomes" id="UP001499863"/>
    </source>
</evidence>
<comment type="caution">
    <text evidence="2">The sequence shown here is derived from an EMBL/GenBank/DDBJ whole genome shotgun (WGS) entry which is preliminary data.</text>
</comment>
<proteinExistence type="predicted"/>